<proteinExistence type="predicted"/>
<accession>A0ABR5Y689</accession>
<keyword evidence="2" id="KW-1185">Reference proteome</keyword>
<organism evidence="1 2">
    <name type="scientific">Thalassospira xiamenensis</name>
    <dbReference type="NCBI Taxonomy" id="220697"/>
    <lineage>
        <taxon>Bacteria</taxon>
        <taxon>Pseudomonadati</taxon>
        <taxon>Pseudomonadota</taxon>
        <taxon>Alphaproteobacteria</taxon>
        <taxon>Rhodospirillales</taxon>
        <taxon>Thalassospiraceae</taxon>
        <taxon>Thalassospira</taxon>
    </lineage>
</organism>
<evidence type="ECO:0008006" key="3">
    <source>
        <dbReference type="Google" id="ProtNLM"/>
    </source>
</evidence>
<comment type="caution">
    <text evidence="1">The sequence shown here is derived from an EMBL/GenBank/DDBJ whole genome shotgun (WGS) entry which is preliminary data.</text>
</comment>
<dbReference type="Proteomes" id="UP000076167">
    <property type="component" value="Unassembled WGS sequence"/>
</dbReference>
<evidence type="ECO:0000313" key="2">
    <source>
        <dbReference type="Proteomes" id="UP000076167"/>
    </source>
</evidence>
<evidence type="ECO:0000313" key="1">
    <source>
        <dbReference type="EMBL" id="KZD06255.1"/>
    </source>
</evidence>
<sequence length="194" mass="21691">MVDAFYRPEFVEALRLLSEASDVVEQHGHNRPVLVGGAAVELATLGELVSGDLDIVTPWQQVFEDALEAVGFERSVGPGSFSRGFQHPKLKVGVEVVDSNLMDGRGSYDRVYLLRLDADHSVSVICIEDLIADRMGQYNSPPHYGADMLDQAVRLYQLAFELDKPYLDKRIVEETSGDFDLNFLEKHVNARNHD</sequence>
<gene>
    <name evidence="1" type="ORF">AUP40_10910</name>
</gene>
<dbReference type="EMBL" id="LPXL01000007">
    <property type="protein sequence ID" value="KZD06255.1"/>
    <property type="molecule type" value="Genomic_DNA"/>
</dbReference>
<protein>
    <recommendedName>
        <fullName evidence="3">Nucleotidyl transferase AbiEii toxin, Type IV TA system</fullName>
    </recommendedName>
</protein>
<dbReference type="RefSeq" id="WP_063093554.1">
    <property type="nucleotide sequence ID" value="NZ_DFMA01000009.1"/>
</dbReference>
<reference evidence="1 2" key="1">
    <citation type="submission" date="2015-12" db="EMBL/GenBank/DDBJ databases">
        <title>Genome sequence of Thalassospira xiamenensis MCCC 1A03005.</title>
        <authorList>
            <person name="Lu L."/>
            <person name="Lai Q."/>
            <person name="Shao Z."/>
            <person name="Qian P."/>
        </authorList>
    </citation>
    <scope>NUCLEOTIDE SEQUENCE [LARGE SCALE GENOMIC DNA]</scope>
    <source>
        <strain evidence="1 2">MCCC 1A03005</strain>
    </source>
</reference>
<name>A0ABR5Y689_9PROT</name>